<comment type="caution">
    <text evidence="1">The sequence shown here is derived from an EMBL/GenBank/DDBJ whole genome shotgun (WGS) entry which is preliminary data.</text>
</comment>
<organism evidence="1 2">
    <name type="scientific">Megasphaera vaginalis</name>
    <name type="common">ex Srinivasan et al. 2021</name>
    <dbReference type="NCBI Taxonomy" id="1111454"/>
    <lineage>
        <taxon>Bacteria</taxon>
        <taxon>Bacillati</taxon>
        <taxon>Bacillota</taxon>
        <taxon>Negativicutes</taxon>
        <taxon>Veillonellales</taxon>
        <taxon>Veillonellaceae</taxon>
        <taxon>Megasphaera</taxon>
    </lineage>
</organism>
<evidence type="ECO:0000313" key="1">
    <source>
        <dbReference type="EMBL" id="ERT62445.1"/>
    </source>
</evidence>
<sequence length="299" mass="32538">MNIYELLAYGFLYTLNGLIDKFNRWSVNISSHNKYSKKVESCGIIYTIAGIDQYNQIYGVDANGNTAYLNKQYNIGGDRTATSTEKRDEFGHLIGTANDTGETVKLNDWVLPGGIHAWYDRVNRKTGEVIVTDGIGEYTTAQIKNPGISSGVTEGAMMPPNNTPDPSDLADLLLQSQQQHNNDQPDYSNDTSFLYTKNVSKALLEQALNRIGGKYGLPMAGTAGITVGGAVDDYLQGKSPEEILFNSMLAGLAGKAGQRFGEEIGANSSSIATLFAASADTFSDKRDVEKENKKVDFNK</sequence>
<keyword evidence="2" id="KW-1185">Reference proteome</keyword>
<dbReference type="EMBL" id="AWXA01000004">
    <property type="protein sequence ID" value="ERT62445.1"/>
    <property type="molecule type" value="Genomic_DNA"/>
</dbReference>
<dbReference type="STRING" id="1111454.HMPREF1250_1281"/>
<dbReference type="AlphaFoldDB" id="U7USY5"/>
<reference evidence="1 2" key="1">
    <citation type="submission" date="2013-09" db="EMBL/GenBank/DDBJ databases">
        <authorList>
            <person name="Durkin A.S."/>
            <person name="Haft D.R."/>
            <person name="McCorrison J."/>
            <person name="Torralba M."/>
            <person name="Gillis M."/>
            <person name="Haft D.H."/>
            <person name="Methe B."/>
            <person name="Sutton G."/>
            <person name="Nelson K.E."/>
        </authorList>
    </citation>
    <scope>NUCLEOTIDE SEQUENCE [LARGE SCALE GENOMIC DNA]</scope>
    <source>
        <strain evidence="1 2">BV3C16-1</strain>
    </source>
</reference>
<dbReference type="Proteomes" id="UP000017090">
    <property type="component" value="Unassembled WGS sequence"/>
</dbReference>
<gene>
    <name evidence="1" type="ORF">HMPREF1250_1281</name>
</gene>
<protein>
    <submittedName>
        <fullName evidence="1">Uncharacterized protein</fullName>
    </submittedName>
</protein>
<proteinExistence type="predicted"/>
<name>U7USY5_9FIRM</name>
<dbReference type="PATRIC" id="fig|1111454.3.peg.105"/>
<accession>U7USY5</accession>
<dbReference type="OrthoDB" id="9925216at2"/>
<dbReference type="RefSeq" id="WP_023052619.1">
    <property type="nucleotide sequence ID" value="NZ_AWXA01000004.1"/>
</dbReference>
<evidence type="ECO:0000313" key="2">
    <source>
        <dbReference type="Proteomes" id="UP000017090"/>
    </source>
</evidence>